<feature type="transmembrane region" description="Helical" evidence="2">
    <location>
        <begin position="200"/>
        <end position="224"/>
    </location>
</feature>
<sequence>MDTCPPTCSWGSCSDGRLQFRNSWFKTRNINHPCISCNRDSKDPAPLPKVSCFRHPNWVGVRGVPYGVLSAAMLPVPEPTKLHYLALIDTGISGMEKKTFANLSELRELHLDFNNLTEINYPSLRFKSIPQKITSSKMCHEKQVSSNTTYNKATYNINAYNTATYNINAYNTTVVRTTKSTMVTSKTVVPDEDRSGKQHIAIGSILVLTAVGLFCLGLALAYLYRRRRLAARNNDRISHFHGNGTDTRCQGQPTTTVSMEGRDERTRQSSLPVVALRDVRIFDRLDRCTHLQRQNSLPNLANQNRTGTRRRRSHLTRSTSFDAPHYWEIPDALVESSQRPTSGELDAPHYWEIPDNPVGSASRPDSDEIGKRREISGALVNSIRQPTTAECGDLHYWEIPDALVNSTRHATPNELDEAHYWEIPDNPVDSAPRPNSDEIGTRREISGTLVNSTCQPTPCELDEAHHLEIPDADTIRGHQRPSSISIDISLHLTVPVDATDGAPRPASVPHQYWYISDDDTDDDDPTTFYASAAETEIAIVPKTEDDSRLYDGTVSMATTQTSDKHSIPVIYGADDDNQETSVSVSED</sequence>
<keyword evidence="2" id="KW-0812">Transmembrane</keyword>
<reference evidence="3" key="1">
    <citation type="journal article" date="2008" name="Nature">
        <title>The amphioxus genome and the evolution of the chordate karyotype.</title>
        <authorList>
            <consortium name="US DOE Joint Genome Institute (JGI-PGF)"/>
            <person name="Putnam N.H."/>
            <person name="Butts T."/>
            <person name="Ferrier D.E.K."/>
            <person name="Furlong R.F."/>
            <person name="Hellsten U."/>
            <person name="Kawashima T."/>
            <person name="Robinson-Rechavi M."/>
            <person name="Shoguchi E."/>
            <person name="Terry A."/>
            <person name="Yu J.-K."/>
            <person name="Benito-Gutierrez E.L."/>
            <person name="Dubchak I."/>
            <person name="Garcia-Fernandez J."/>
            <person name="Gibson-Brown J.J."/>
            <person name="Grigoriev I.V."/>
            <person name="Horton A.C."/>
            <person name="de Jong P.J."/>
            <person name="Jurka J."/>
            <person name="Kapitonov V.V."/>
            <person name="Kohara Y."/>
            <person name="Kuroki Y."/>
            <person name="Lindquist E."/>
            <person name="Lucas S."/>
            <person name="Osoegawa K."/>
            <person name="Pennacchio L.A."/>
            <person name="Salamov A.A."/>
            <person name="Satou Y."/>
            <person name="Sauka-Spengler T."/>
            <person name="Schmutz J."/>
            <person name="Shin-I T."/>
            <person name="Toyoda A."/>
            <person name="Bronner-Fraser M."/>
            <person name="Fujiyama A."/>
            <person name="Holland L.Z."/>
            <person name="Holland P.W.H."/>
            <person name="Satoh N."/>
            <person name="Rokhsar D.S."/>
        </authorList>
    </citation>
    <scope>NUCLEOTIDE SEQUENCE [LARGE SCALE GENOMIC DNA]</scope>
    <source>
        <strain evidence="3">S238N-H82</strain>
        <tissue evidence="3">Testes</tissue>
    </source>
</reference>
<feature type="region of interest" description="Disordered" evidence="1">
    <location>
        <begin position="559"/>
        <end position="587"/>
    </location>
</feature>
<keyword evidence="2" id="KW-1133">Transmembrane helix</keyword>
<proteinExistence type="predicted"/>
<dbReference type="InterPro" id="IPR032675">
    <property type="entry name" value="LRR_dom_sf"/>
</dbReference>
<evidence type="ECO:0000256" key="2">
    <source>
        <dbReference type="SAM" id="Phobius"/>
    </source>
</evidence>
<dbReference type="SUPFAM" id="SSF52058">
    <property type="entry name" value="L domain-like"/>
    <property type="match status" value="1"/>
</dbReference>
<keyword evidence="2" id="KW-0472">Membrane</keyword>
<feature type="region of interest" description="Disordered" evidence="1">
    <location>
        <begin position="297"/>
        <end position="317"/>
    </location>
</feature>
<dbReference type="InParanoid" id="C3YEX5"/>
<feature type="region of interest" description="Disordered" evidence="1">
    <location>
        <begin position="242"/>
        <end position="269"/>
    </location>
</feature>
<organism>
    <name type="scientific">Branchiostoma floridae</name>
    <name type="common">Florida lancelet</name>
    <name type="synonym">Amphioxus</name>
    <dbReference type="NCBI Taxonomy" id="7739"/>
    <lineage>
        <taxon>Eukaryota</taxon>
        <taxon>Metazoa</taxon>
        <taxon>Chordata</taxon>
        <taxon>Cephalochordata</taxon>
        <taxon>Leptocardii</taxon>
        <taxon>Amphioxiformes</taxon>
        <taxon>Branchiostomatidae</taxon>
        <taxon>Branchiostoma</taxon>
    </lineage>
</organism>
<feature type="compositionally biased region" description="Polar residues" evidence="1">
    <location>
        <begin position="244"/>
        <end position="258"/>
    </location>
</feature>
<accession>C3YEX5</accession>
<protein>
    <submittedName>
        <fullName evidence="3">Uncharacterized protein</fullName>
    </submittedName>
</protein>
<dbReference type="AlphaFoldDB" id="C3YEX5"/>
<evidence type="ECO:0000313" key="3">
    <source>
        <dbReference type="EMBL" id="EEN61219.1"/>
    </source>
</evidence>
<evidence type="ECO:0000256" key="1">
    <source>
        <dbReference type="SAM" id="MobiDB-lite"/>
    </source>
</evidence>
<dbReference type="EMBL" id="GG666507">
    <property type="protein sequence ID" value="EEN61219.1"/>
    <property type="molecule type" value="Genomic_DNA"/>
</dbReference>
<gene>
    <name evidence="3" type="ORF">BRAFLDRAFT_80851</name>
</gene>
<dbReference type="Gene3D" id="3.80.10.10">
    <property type="entry name" value="Ribonuclease Inhibitor"/>
    <property type="match status" value="1"/>
</dbReference>
<name>C3YEX5_BRAFL</name>
<feature type="region of interest" description="Disordered" evidence="1">
    <location>
        <begin position="337"/>
        <end position="368"/>
    </location>
</feature>